<dbReference type="InParanoid" id="A0A151GUZ2"/>
<keyword evidence="3" id="KW-1185">Reference proteome</keyword>
<name>A0A151GUZ2_DRECN</name>
<comment type="caution">
    <text evidence="2">The sequence shown here is derived from an EMBL/GenBank/DDBJ whole genome shotgun (WGS) entry which is preliminary data.</text>
</comment>
<dbReference type="EMBL" id="LAYC01000001">
    <property type="protein sequence ID" value="KYK60873.1"/>
    <property type="molecule type" value="Genomic_DNA"/>
</dbReference>
<protein>
    <submittedName>
        <fullName evidence="2">Uncharacterized protein</fullName>
    </submittedName>
</protein>
<reference evidence="2 3" key="1">
    <citation type="journal article" date="2016" name="Sci. Rep.">
        <title>Insights into Adaptations to a Near-Obligate Nematode Endoparasitic Lifestyle from the Finished Genome of Drechmeria coniospora.</title>
        <authorList>
            <person name="Zhang L."/>
            <person name="Zhou Z."/>
            <person name="Guo Q."/>
            <person name="Fokkens L."/>
            <person name="Miskei M."/>
            <person name="Pocsi I."/>
            <person name="Zhang W."/>
            <person name="Chen M."/>
            <person name="Wang L."/>
            <person name="Sun Y."/>
            <person name="Donzelli B.G."/>
            <person name="Gibson D.M."/>
            <person name="Nelson D.R."/>
            <person name="Luo J.G."/>
            <person name="Rep M."/>
            <person name="Liu H."/>
            <person name="Yang S."/>
            <person name="Wang J."/>
            <person name="Krasnoff S.B."/>
            <person name="Xu Y."/>
            <person name="Molnar I."/>
            <person name="Lin M."/>
        </authorList>
    </citation>
    <scope>NUCLEOTIDE SEQUENCE [LARGE SCALE GENOMIC DNA]</scope>
    <source>
        <strain evidence="2 3">ARSEF 6962</strain>
    </source>
</reference>
<evidence type="ECO:0000256" key="1">
    <source>
        <dbReference type="SAM" id="MobiDB-lite"/>
    </source>
</evidence>
<feature type="compositionally biased region" description="Basic and acidic residues" evidence="1">
    <location>
        <begin position="205"/>
        <end position="222"/>
    </location>
</feature>
<dbReference type="GeneID" id="63714654"/>
<dbReference type="AlphaFoldDB" id="A0A151GUZ2"/>
<feature type="compositionally biased region" description="Low complexity" evidence="1">
    <location>
        <begin position="153"/>
        <end position="165"/>
    </location>
</feature>
<sequence length="242" mass="26347">MGRPSSPRAPTLASHGFSNTPQQGPVTTVFTMRIDRHVILSMLAVGGLASPLASTDASPSEASSDCRSDCVGDVVSVHVFEDRGWFFGTAKDCKVDKVAYEVFQSTVTAKKAMHMMMHWSWLACGRVELEKPVPPEVLLRTCLLRDWHRAPPRQTTAEAAQQARTISSTPAGPRGRPRHRQECRPQEGSGANGATTATAHNISPRTKDQERDGAMEDRRDHATLAQQVGGNLLRGAVDDIPR</sequence>
<gene>
    <name evidence="2" type="ORF">DCS_02011</name>
</gene>
<organism evidence="2 3">
    <name type="scientific">Drechmeria coniospora</name>
    <name type="common">Nematophagous fungus</name>
    <name type="synonym">Meria coniospora</name>
    <dbReference type="NCBI Taxonomy" id="98403"/>
    <lineage>
        <taxon>Eukaryota</taxon>
        <taxon>Fungi</taxon>
        <taxon>Dikarya</taxon>
        <taxon>Ascomycota</taxon>
        <taxon>Pezizomycotina</taxon>
        <taxon>Sordariomycetes</taxon>
        <taxon>Hypocreomycetidae</taxon>
        <taxon>Hypocreales</taxon>
        <taxon>Ophiocordycipitaceae</taxon>
        <taxon>Drechmeria</taxon>
    </lineage>
</organism>
<dbReference type="Proteomes" id="UP000076580">
    <property type="component" value="Chromosome 01"/>
</dbReference>
<feature type="region of interest" description="Disordered" evidence="1">
    <location>
        <begin position="1"/>
        <end position="20"/>
    </location>
</feature>
<evidence type="ECO:0000313" key="3">
    <source>
        <dbReference type="Proteomes" id="UP000076580"/>
    </source>
</evidence>
<proteinExistence type="predicted"/>
<dbReference type="RefSeq" id="XP_040660225.1">
    <property type="nucleotide sequence ID" value="XM_040799342.1"/>
</dbReference>
<evidence type="ECO:0000313" key="2">
    <source>
        <dbReference type="EMBL" id="KYK60873.1"/>
    </source>
</evidence>
<accession>A0A151GUZ2</accession>
<feature type="region of interest" description="Disordered" evidence="1">
    <location>
        <begin position="153"/>
        <end position="242"/>
    </location>
</feature>